<protein>
    <submittedName>
        <fullName evidence="4">Transglycosylase SLT domain-containing protein</fullName>
    </submittedName>
</protein>
<gene>
    <name evidence="4" type="ORF">ACFOES_20745</name>
</gene>
<keyword evidence="2" id="KW-0732">Signal</keyword>
<feature type="chain" id="PRO_5045652013" evidence="2">
    <location>
        <begin position="21"/>
        <end position="254"/>
    </location>
</feature>
<dbReference type="SUPFAM" id="SSF53955">
    <property type="entry name" value="Lysozyme-like"/>
    <property type="match status" value="1"/>
</dbReference>
<dbReference type="Gene3D" id="1.10.530.10">
    <property type="match status" value="1"/>
</dbReference>
<dbReference type="EMBL" id="JBHRSK010000026">
    <property type="protein sequence ID" value="MFC2970533.1"/>
    <property type="molecule type" value="Genomic_DNA"/>
</dbReference>
<name>A0ABV7ANE4_9RHOB</name>
<proteinExistence type="inferred from homology"/>
<feature type="domain" description="Transglycosylase SLT" evidence="3">
    <location>
        <begin position="50"/>
        <end position="177"/>
    </location>
</feature>
<evidence type="ECO:0000256" key="2">
    <source>
        <dbReference type="SAM" id="SignalP"/>
    </source>
</evidence>
<comment type="similarity">
    <text evidence="1">Belongs to the virb1 family.</text>
</comment>
<feature type="signal peptide" evidence="2">
    <location>
        <begin position="1"/>
        <end position="20"/>
    </location>
</feature>
<accession>A0ABV7ANE4</accession>
<evidence type="ECO:0000313" key="5">
    <source>
        <dbReference type="Proteomes" id="UP001595443"/>
    </source>
</evidence>
<reference evidence="5" key="1">
    <citation type="journal article" date="2019" name="Int. J. Syst. Evol. Microbiol.">
        <title>The Global Catalogue of Microorganisms (GCM) 10K type strain sequencing project: providing services to taxonomists for standard genome sequencing and annotation.</title>
        <authorList>
            <consortium name="The Broad Institute Genomics Platform"/>
            <consortium name="The Broad Institute Genome Sequencing Center for Infectious Disease"/>
            <person name="Wu L."/>
            <person name="Ma J."/>
        </authorList>
    </citation>
    <scope>NUCLEOTIDE SEQUENCE [LARGE SCALE GENOMIC DNA]</scope>
    <source>
        <strain evidence="5">KCTC 62192</strain>
    </source>
</reference>
<dbReference type="InterPro" id="IPR023346">
    <property type="entry name" value="Lysozyme-like_dom_sf"/>
</dbReference>
<dbReference type="Pfam" id="PF01464">
    <property type="entry name" value="SLT"/>
    <property type="match status" value="1"/>
</dbReference>
<sequence>MRALVLLLAALAALPAPARAEGWGGFYSSRSAPVAKPQPVAAQNACIRAILAAQKRYDIPNNLLLAIGLQEAGLSRNGKLTVWPWSVNAAGEGKMFPNAQAAMDWVKQKQAQGIDSIDVGCMQVNRRWHPDAFDNLSASFDPATNVDYAARFLVSLRQRTGDWMTAAGSYHSFNSKQRQTYLAALKRNVTVANARLDSFRNRAAGAAPLRVAQARPQPRIAWTSALSAGSDDRRLSIYSTAELQPVLPHFSKEF</sequence>
<organism evidence="4 5">
    <name type="scientific">Acidimangrovimonas pyrenivorans</name>
    <dbReference type="NCBI Taxonomy" id="2030798"/>
    <lineage>
        <taxon>Bacteria</taxon>
        <taxon>Pseudomonadati</taxon>
        <taxon>Pseudomonadota</taxon>
        <taxon>Alphaproteobacteria</taxon>
        <taxon>Rhodobacterales</taxon>
        <taxon>Paracoccaceae</taxon>
        <taxon>Acidimangrovimonas</taxon>
    </lineage>
</organism>
<comment type="caution">
    <text evidence="4">The sequence shown here is derived from an EMBL/GenBank/DDBJ whole genome shotgun (WGS) entry which is preliminary data.</text>
</comment>
<evidence type="ECO:0000259" key="3">
    <source>
        <dbReference type="Pfam" id="PF01464"/>
    </source>
</evidence>
<evidence type="ECO:0000313" key="4">
    <source>
        <dbReference type="EMBL" id="MFC2970533.1"/>
    </source>
</evidence>
<keyword evidence="5" id="KW-1185">Reference proteome</keyword>
<dbReference type="RefSeq" id="WP_377835585.1">
    <property type="nucleotide sequence ID" value="NZ_JBHRSK010000026.1"/>
</dbReference>
<dbReference type="Proteomes" id="UP001595443">
    <property type="component" value="Unassembled WGS sequence"/>
</dbReference>
<dbReference type="InterPro" id="IPR008258">
    <property type="entry name" value="Transglycosylase_SLT_dom_1"/>
</dbReference>
<evidence type="ECO:0000256" key="1">
    <source>
        <dbReference type="ARBA" id="ARBA00009387"/>
    </source>
</evidence>